<dbReference type="EMBL" id="LT985188">
    <property type="protein sequence ID" value="SPD85470.1"/>
    <property type="molecule type" value="Genomic_DNA"/>
</dbReference>
<feature type="transmembrane region" description="Helical" evidence="1">
    <location>
        <begin position="12"/>
        <end position="34"/>
    </location>
</feature>
<evidence type="ECO:0000313" key="3">
    <source>
        <dbReference type="Proteomes" id="UP000238164"/>
    </source>
</evidence>
<evidence type="ECO:0000313" key="2">
    <source>
        <dbReference type="EMBL" id="SPD85470.1"/>
    </source>
</evidence>
<gene>
    <name evidence="2" type="ORF">MPLG2_0434</name>
</gene>
<accession>A0A2N9JD42</accession>
<dbReference type="AlphaFoldDB" id="A0A2N9JD42"/>
<keyword evidence="3" id="KW-1185">Reference proteome</keyword>
<keyword evidence="1" id="KW-1133">Transmembrane helix</keyword>
<sequence length="40" mass="4076">MNPAVSGGWVGVLAYVVGIAVTFAALGAGVIVVTRRRFAE</sequence>
<organism evidence="2 3">
    <name type="scientific">Micropruina glycogenica</name>
    <dbReference type="NCBI Taxonomy" id="75385"/>
    <lineage>
        <taxon>Bacteria</taxon>
        <taxon>Bacillati</taxon>
        <taxon>Actinomycetota</taxon>
        <taxon>Actinomycetes</taxon>
        <taxon>Propionibacteriales</taxon>
        <taxon>Nocardioidaceae</taxon>
        <taxon>Micropruina</taxon>
    </lineage>
</organism>
<keyword evidence="1" id="KW-0812">Transmembrane</keyword>
<proteinExistence type="predicted"/>
<keyword evidence="1" id="KW-0472">Membrane</keyword>
<evidence type="ECO:0000256" key="1">
    <source>
        <dbReference type="SAM" id="Phobius"/>
    </source>
</evidence>
<dbReference type="KEGG" id="mgg:MPLG2_0434"/>
<protein>
    <submittedName>
        <fullName evidence="2">Uncharacterized protein</fullName>
    </submittedName>
</protein>
<dbReference type="Proteomes" id="UP000238164">
    <property type="component" value="Chromosome 1"/>
</dbReference>
<name>A0A2N9JD42_9ACTN</name>
<reference evidence="2 3" key="1">
    <citation type="submission" date="2018-02" db="EMBL/GenBank/DDBJ databases">
        <authorList>
            <person name="Cohen D.B."/>
            <person name="Kent A.D."/>
        </authorList>
    </citation>
    <scope>NUCLEOTIDE SEQUENCE [LARGE SCALE GENOMIC DNA]</scope>
    <source>
        <strain evidence="2">1</strain>
    </source>
</reference>